<evidence type="ECO:0000313" key="2">
    <source>
        <dbReference type="EMBL" id="GMI37512.1"/>
    </source>
</evidence>
<feature type="compositionally biased region" description="Basic and acidic residues" evidence="1">
    <location>
        <begin position="388"/>
        <end position="397"/>
    </location>
</feature>
<accession>A0A9W7G9J2</accession>
<proteinExistence type="predicted"/>
<organism evidence="2 3">
    <name type="scientific">Triparma columacea</name>
    <dbReference type="NCBI Taxonomy" id="722753"/>
    <lineage>
        <taxon>Eukaryota</taxon>
        <taxon>Sar</taxon>
        <taxon>Stramenopiles</taxon>
        <taxon>Ochrophyta</taxon>
        <taxon>Bolidophyceae</taxon>
        <taxon>Parmales</taxon>
        <taxon>Triparmaceae</taxon>
        <taxon>Triparma</taxon>
    </lineage>
</organism>
<dbReference type="EMBL" id="BRYA01000074">
    <property type="protein sequence ID" value="GMI37512.1"/>
    <property type="molecule type" value="Genomic_DNA"/>
</dbReference>
<comment type="caution">
    <text evidence="2">The sequence shown here is derived from an EMBL/GenBank/DDBJ whole genome shotgun (WGS) entry which is preliminary data.</text>
</comment>
<evidence type="ECO:0000256" key="1">
    <source>
        <dbReference type="SAM" id="MobiDB-lite"/>
    </source>
</evidence>
<feature type="region of interest" description="Disordered" evidence="1">
    <location>
        <begin position="374"/>
        <end position="403"/>
    </location>
</feature>
<gene>
    <name evidence="2" type="ORF">TrCOL_g7527</name>
</gene>
<name>A0A9W7G9J2_9STRA</name>
<dbReference type="Proteomes" id="UP001165065">
    <property type="component" value="Unassembled WGS sequence"/>
</dbReference>
<evidence type="ECO:0000313" key="3">
    <source>
        <dbReference type="Proteomes" id="UP001165065"/>
    </source>
</evidence>
<keyword evidence="3" id="KW-1185">Reference proteome</keyword>
<sequence length="537" mass="61878">MASDERHTHHPVTVAAKHSSFLAKARRLNRTKLFVVDDKVKLSENVKREEFNVLVKEELGGDADEQAVSDLREKFEKQQLRTRRKVESKGRLGTGERDEYASLARRVAERNEWKQATPLDRTVKDARKLMDKTSHYDDVKMMDRKTMDSRAASIGIVYGENGKLNIEDQMKSANFSSPLYMGFANSAKSDTADRRRDAREHLGDIGEALGFSTGDIINPSQMELRDTFDGVFGMSQEEAQNELLLSPSLEAPNRAPRYGHDKVSYNNESYDTDADFYNALKPIPQNYTLEHMNKPKLKKHHNSDYDERQSIALAESVISEVRKKYSVTAVRSMYRRRKESEQEDQRAAYNRNKKMMQAGKRAREWKKNRFDSVKGRKTRTMDQVASEEMNKPPPKEESSDEEEERFFLMDHLTLKEMSTDPFYKSNKEMDCRAQLRGKNRVLLRSNTIENGGYAADAKLCLQMLATSLLRDIDGGIIPRAKEVFNEGTATGDWEMWLDPKLDKYAKESELKTFEVKIPRHNFDDVDRSRKNLTTAPI</sequence>
<dbReference type="OrthoDB" id="199799at2759"/>
<reference evidence="3" key="1">
    <citation type="journal article" date="2023" name="Commun. Biol.">
        <title>Genome analysis of Parmales, the sister group of diatoms, reveals the evolutionary specialization of diatoms from phago-mixotrophs to photoautotrophs.</title>
        <authorList>
            <person name="Ban H."/>
            <person name="Sato S."/>
            <person name="Yoshikawa S."/>
            <person name="Yamada K."/>
            <person name="Nakamura Y."/>
            <person name="Ichinomiya M."/>
            <person name="Sato N."/>
            <person name="Blanc-Mathieu R."/>
            <person name="Endo H."/>
            <person name="Kuwata A."/>
            <person name="Ogata H."/>
        </authorList>
    </citation>
    <scope>NUCLEOTIDE SEQUENCE [LARGE SCALE GENOMIC DNA]</scope>
</reference>
<protein>
    <submittedName>
        <fullName evidence="2">Uncharacterized protein</fullName>
    </submittedName>
</protein>
<dbReference type="AlphaFoldDB" id="A0A9W7G9J2"/>